<comment type="similarity">
    <text evidence="4 10">Belongs to the OST1 family.</text>
</comment>
<evidence type="ECO:0000256" key="6">
    <source>
        <dbReference type="ARBA" id="ARBA00022729"/>
    </source>
</evidence>
<organism evidence="11 12">
    <name type="scientific">Pseudomicrostroma glucosiphilum</name>
    <dbReference type="NCBI Taxonomy" id="1684307"/>
    <lineage>
        <taxon>Eukaryota</taxon>
        <taxon>Fungi</taxon>
        <taxon>Dikarya</taxon>
        <taxon>Basidiomycota</taxon>
        <taxon>Ustilaginomycotina</taxon>
        <taxon>Exobasidiomycetes</taxon>
        <taxon>Microstromatales</taxon>
        <taxon>Microstromatales incertae sedis</taxon>
        <taxon>Pseudomicrostroma</taxon>
    </lineage>
</organism>
<evidence type="ECO:0000256" key="5">
    <source>
        <dbReference type="ARBA" id="ARBA00022692"/>
    </source>
</evidence>
<evidence type="ECO:0000256" key="4">
    <source>
        <dbReference type="ARBA" id="ARBA00008905"/>
    </source>
</evidence>
<dbReference type="AlphaFoldDB" id="A0A316U8E0"/>
<evidence type="ECO:0000256" key="10">
    <source>
        <dbReference type="RuleBase" id="RU361143"/>
    </source>
</evidence>
<dbReference type="PANTHER" id="PTHR21049:SF0">
    <property type="entry name" value="DOLICHYL-DIPHOSPHOOLIGOSACCHARIDE--PROTEIN GLYCOSYLTRANSFERASE SUBUNIT 1"/>
    <property type="match status" value="1"/>
</dbReference>
<dbReference type="Proteomes" id="UP000245942">
    <property type="component" value="Unassembled WGS sequence"/>
</dbReference>
<dbReference type="UniPathway" id="UPA00378"/>
<dbReference type="Pfam" id="PF04597">
    <property type="entry name" value="Ribophorin_I"/>
    <property type="match status" value="1"/>
</dbReference>
<comment type="function">
    <text evidence="1 10">Subunit of the oligosaccharyl transferase (OST) complex that catalyzes the initial transfer of a defined glycan (Glc(3)Man(9)GlcNAc(2) in eukaryotes) from the lipid carrier dolichol-pyrophosphate to an asparagine residue within an Asn-X-Ser/Thr consensus motif in nascent polypeptide chains, the first step in protein N-glycosylation. N-glycosylation occurs cotranslationally and the complex associates with the Sec61 complex at the channel-forming translocon complex that mediates protein translocation across the endoplasmic reticulum (ER). All subunits are required for a maximal enzyme activity.</text>
</comment>
<evidence type="ECO:0000256" key="7">
    <source>
        <dbReference type="ARBA" id="ARBA00022824"/>
    </source>
</evidence>
<comment type="subcellular location">
    <subcellularLocation>
        <location evidence="2 10">Endoplasmic reticulum membrane</location>
        <topology evidence="2 10">Single-pass type I membrane protein</topology>
    </subcellularLocation>
</comment>
<proteinExistence type="inferred from homology"/>
<sequence>MLASRERQRSLLPALAAAIFALSSLFVGAASASPSPSDFTVHSISVNHELGGAHHKLSQLHLVQQPDDPAQGKKYYIGLSAAEASSLSQNEVNLKFGPGVEPFQRATTSLRAEGSVASSAGSADLTHLYSIDLPENFLEKSPEGIATPNITISIDFLFHRLASPLPKLIGQTDSASLLWEGDSVPRTPYGANKVRVKARTPTSQIHSYNLAPSFPDDAELMTKSGATITVGPQVNVQSILTSPDIQQLRVHYGYESPIVSIVDLQRHVEVSHWGDNLAFQDRVWIRNDGPGLKGHFSRVEHQLGAFLKRPSKNLLTDFSIILPSGAKDAYFIDQIGNVSTSAFRGTPPNAAHITKPAYQLPADQASYLHLQPRYPLMGGWNYTYEVGFNLPLSKGGWLRSLKKGNQYTVAVPFYSAVRDMPASKVKTRIVLPEGATPISVHVPFEADSVENEVYTTYLDTIGRPAVVIEKSRAGEAEAANVYVQYEMAAGADLLKPFVVTNVALLLFIGAVAMRKLQARG</sequence>
<dbReference type="RefSeq" id="XP_025348639.1">
    <property type="nucleotide sequence ID" value="XM_025492270.1"/>
</dbReference>
<keyword evidence="6 10" id="KW-0732">Signal</keyword>
<evidence type="ECO:0000313" key="11">
    <source>
        <dbReference type="EMBL" id="PWN21479.1"/>
    </source>
</evidence>
<keyword evidence="12" id="KW-1185">Reference proteome</keyword>
<protein>
    <recommendedName>
        <fullName evidence="10">Dolichyl-diphosphooligosaccharide--protein glycosyltransferase subunit 1</fullName>
    </recommendedName>
</protein>
<evidence type="ECO:0000256" key="9">
    <source>
        <dbReference type="ARBA" id="ARBA00023136"/>
    </source>
</evidence>
<keyword evidence="9" id="KW-0472">Membrane</keyword>
<evidence type="ECO:0000256" key="3">
    <source>
        <dbReference type="ARBA" id="ARBA00004922"/>
    </source>
</evidence>
<evidence type="ECO:0000313" key="12">
    <source>
        <dbReference type="Proteomes" id="UP000245942"/>
    </source>
</evidence>
<dbReference type="GO" id="GO:0018279">
    <property type="term" value="P:protein N-linked glycosylation via asparagine"/>
    <property type="evidence" value="ECO:0007669"/>
    <property type="project" value="TreeGrafter"/>
</dbReference>
<accession>A0A316U8E0</accession>
<keyword evidence="8" id="KW-1133">Transmembrane helix</keyword>
<keyword evidence="7 10" id="KW-0256">Endoplasmic reticulum</keyword>
<evidence type="ECO:0000256" key="1">
    <source>
        <dbReference type="ARBA" id="ARBA00002791"/>
    </source>
</evidence>
<comment type="subunit">
    <text evidence="10">Component of the oligosaccharyltransferase (OST) complex.</text>
</comment>
<gene>
    <name evidence="11" type="ORF">BCV69DRAFT_282202</name>
</gene>
<comment type="pathway">
    <text evidence="3 10">Protein modification; protein glycosylation.</text>
</comment>
<dbReference type="EMBL" id="KZ819325">
    <property type="protein sequence ID" value="PWN21479.1"/>
    <property type="molecule type" value="Genomic_DNA"/>
</dbReference>
<feature type="signal peptide" evidence="10">
    <location>
        <begin position="1"/>
        <end position="32"/>
    </location>
</feature>
<feature type="chain" id="PRO_5016189703" description="Dolichyl-diphosphooligosaccharide--protein glycosyltransferase subunit 1" evidence="10">
    <location>
        <begin position="33"/>
        <end position="520"/>
    </location>
</feature>
<dbReference type="PANTHER" id="PTHR21049">
    <property type="entry name" value="RIBOPHORIN I"/>
    <property type="match status" value="1"/>
</dbReference>
<evidence type="ECO:0000256" key="2">
    <source>
        <dbReference type="ARBA" id="ARBA00004115"/>
    </source>
</evidence>
<dbReference type="InterPro" id="IPR007676">
    <property type="entry name" value="Ribophorin_I"/>
</dbReference>
<name>A0A316U8E0_9BASI</name>
<reference evidence="11 12" key="1">
    <citation type="journal article" date="2018" name="Mol. Biol. Evol.">
        <title>Broad Genomic Sampling Reveals a Smut Pathogenic Ancestry of the Fungal Clade Ustilaginomycotina.</title>
        <authorList>
            <person name="Kijpornyongpan T."/>
            <person name="Mondo S.J."/>
            <person name="Barry K."/>
            <person name="Sandor L."/>
            <person name="Lee J."/>
            <person name="Lipzen A."/>
            <person name="Pangilinan J."/>
            <person name="LaButti K."/>
            <person name="Hainaut M."/>
            <person name="Henrissat B."/>
            <person name="Grigoriev I.V."/>
            <person name="Spatafora J.W."/>
            <person name="Aime M.C."/>
        </authorList>
    </citation>
    <scope>NUCLEOTIDE SEQUENCE [LARGE SCALE GENOMIC DNA]</scope>
    <source>
        <strain evidence="11 12">MCA 4718</strain>
    </source>
</reference>
<dbReference type="GO" id="GO:0008250">
    <property type="term" value="C:oligosaccharyltransferase complex"/>
    <property type="evidence" value="ECO:0007669"/>
    <property type="project" value="UniProtKB-UniRule"/>
</dbReference>
<dbReference type="STRING" id="1684307.A0A316U8E0"/>
<keyword evidence="5" id="KW-0812">Transmembrane</keyword>
<dbReference type="GeneID" id="37014004"/>
<dbReference type="OrthoDB" id="310030at2759"/>
<evidence type="ECO:0000256" key="8">
    <source>
        <dbReference type="ARBA" id="ARBA00022989"/>
    </source>
</evidence>